<evidence type="ECO:0000313" key="9">
    <source>
        <dbReference type="EMBL" id="TLU71243.1"/>
    </source>
</evidence>
<dbReference type="InterPro" id="IPR040442">
    <property type="entry name" value="Pyrv_kinase-like_dom_sf"/>
</dbReference>
<dbReference type="SUPFAM" id="SSF51621">
    <property type="entry name" value="Phosphoenolpyruvate/pyruvate domain"/>
    <property type="match status" value="1"/>
</dbReference>
<evidence type="ECO:0000256" key="2">
    <source>
        <dbReference type="ARBA" id="ARBA00023239"/>
    </source>
</evidence>
<evidence type="ECO:0000256" key="6">
    <source>
        <dbReference type="PIRSR" id="PIRSR001362-1"/>
    </source>
</evidence>
<keyword evidence="10" id="KW-1185">Reference proteome</keyword>
<evidence type="ECO:0000313" key="10">
    <source>
        <dbReference type="Proteomes" id="UP000305654"/>
    </source>
</evidence>
<feature type="binding site" evidence="7">
    <location>
        <begin position="250"/>
        <end position="251"/>
    </location>
    <ligand>
        <name>substrate</name>
    </ligand>
</feature>
<dbReference type="GO" id="GO:0004451">
    <property type="term" value="F:isocitrate lyase activity"/>
    <property type="evidence" value="ECO:0007669"/>
    <property type="project" value="UniProtKB-EC"/>
</dbReference>
<dbReference type="NCBIfam" id="NF005074">
    <property type="entry name" value="PRK06498.1"/>
    <property type="match status" value="1"/>
</dbReference>
<organism evidence="9 10">
    <name type="scientific">Lichenicoccus roseus</name>
    <dbReference type="NCBI Taxonomy" id="2683649"/>
    <lineage>
        <taxon>Bacteria</taxon>
        <taxon>Pseudomonadati</taxon>
        <taxon>Pseudomonadota</taxon>
        <taxon>Alphaproteobacteria</taxon>
        <taxon>Acetobacterales</taxon>
        <taxon>Acetobacteraceae</taxon>
        <taxon>Lichenicoccus</taxon>
    </lineage>
</organism>
<feature type="binding site" evidence="8">
    <location>
        <position position="211"/>
    </location>
    <ligand>
        <name>Mg(2+)</name>
        <dbReference type="ChEBI" id="CHEBI:18420"/>
    </ligand>
</feature>
<feature type="binding site" evidence="7">
    <location>
        <position position="287"/>
    </location>
    <ligand>
        <name>substrate</name>
    </ligand>
</feature>
<evidence type="ECO:0000256" key="8">
    <source>
        <dbReference type="PIRSR" id="PIRSR001362-3"/>
    </source>
</evidence>
<dbReference type="AlphaFoldDB" id="A0A5R9J326"/>
<dbReference type="RefSeq" id="WP_138327280.1">
    <property type="nucleotide sequence ID" value="NZ_VCDI01000007.1"/>
</dbReference>
<dbReference type="PANTHER" id="PTHR21631">
    <property type="entry name" value="ISOCITRATE LYASE/MALATE SYNTHASE"/>
    <property type="match status" value="1"/>
</dbReference>
<protein>
    <recommendedName>
        <fullName evidence="1">Isocitrate lyase</fullName>
    </recommendedName>
    <alternativeName>
        <fullName evidence="4">Isocitrase</fullName>
    </alternativeName>
    <alternativeName>
        <fullName evidence="5">Isocitratase</fullName>
    </alternativeName>
</protein>
<dbReference type="PIRSF" id="PIRSF001362">
    <property type="entry name" value="Isocit_lyase"/>
    <property type="match status" value="1"/>
</dbReference>
<feature type="active site" description="Proton acceptor" evidence="6">
    <location>
        <position position="249"/>
    </location>
</feature>
<dbReference type="PANTHER" id="PTHR21631:SF3">
    <property type="entry name" value="BIFUNCTIONAL GLYOXYLATE CYCLE PROTEIN"/>
    <property type="match status" value="1"/>
</dbReference>
<evidence type="ECO:0000256" key="3">
    <source>
        <dbReference type="ARBA" id="ARBA00023531"/>
    </source>
</evidence>
<dbReference type="CDD" id="cd00377">
    <property type="entry name" value="ICL_PEPM"/>
    <property type="match status" value="1"/>
</dbReference>
<evidence type="ECO:0000256" key="7">
    <source>
        <dbReference type="PIRSR" id="PIRSR001362-2"/>
    </source>
</evidence>
<keyword evidence="8" id="KW-0479">Metal-binding</keyword>
<evidence type="ECO:0000256" key="4">
    <source>
        <dbReference type="ARBA" id="ARBA00031022"/>
    </source>
</evidence>
<comment type="cofactor">
    <cofactor evidence="8">
        <name>Mg(2+)</name>
        <dbReference type="ChEBI" id="CHEBI:18420"/>
    </cofactor>
    <text evidence="8">Can also use Mn(2+) ion.</text>
</comment>
<accession>A0A5R9J326</accession>
<evidence type="ECO:0000256" key="5">
    <source>
        <dbReference type="ARBA" id="ARBA00031921"/>
    </source>
</evidence>
<name>A0A5R9J326_9PROT</name>
<feature type="binding site" evidence="7">
    <location>
        <begin position="407"/>
        <end position="411"/>
    </location>
    <ligand>
        <name>substrate</name>
    </ligand>
</feature>
<evidence type="ECO:0000256" key="1">
    <source>
        <dbReference type="ARBA" id="ARBA00017446"/>
    </source>
</evidence>
<reference evidence="9 10" key="1">
    <citation type="submission" date="2019-05" db="EMBL/GenBank/DDBJ databases">
        <authorList>
            <person name="Pankratov T."/>
            <person name="Grouzdev D."/>
        </authorList>
    </citation>
    <scope>NUCLEOTIDE SEQUENCE [LARGE SCALE GENOMIC DNA]</scope>
    <source>
        <strain evidence="9 10">KEBCLARHB70R</strain>
    </source>
</reference>
<dbReference type="Gene3D" id="3.20.20.60">
    <property type="entry name" value="Phosphoenolpyruvate-binding domains"/>
    <property type="match status" value="1"/>
</dbReference>
<dbReference type="EMBL" id="VCDI01000007">
    <property type="protein sequence ID" value="TLU71243.1"/>
    <property type="molecule type" value="Genomic_DNA"/>
</dbReference>
<dbReference type="Proteomes" id="UP000305654">
    <property type="component" value="Unassembled WGS sequence"/>
</dbReference>
<comment type="catalytic activity">
    <reaction evidence="3">
        <text>D-threo-isocitrate = glyoxylate + succinate</text>
        <dbReference type="Rhea" id="RHEA:13245"/>
        <dbReference type="ChEBI" id="CHEBI:15562"/>
        <dbReference type="ChEBI" id="CHEBI:30031"/>
        <dbReference type="ChEBI" id="CHEBI:36655"/>
        <dbReference type="EC" id="4.1.3.1"/>
    </reaction>
</comment>
<feature type="binding site" evidence="7">
    <location>
        <begin position="128"/>
        <end position="130"/>
    </location>
    <ligand>
        <name>substrate</name>
    </ligand>
</feature>
<dbReference type="InterPro" id="IPR039556">
    <property type="entry name" value="ICL/PEPM"/>
</dbReference>
<feature type="binding site" evidence="7">
    <location>
        <position position="478"/>
    </location>
    <ligand>
        <name>substrate</name>
    </ligand>
</feature>
<dbReference type="Pfam" id="PF00463">
    <property type="entry name" value="ICL"/>
    <property type="match status" value="3"/>
</dbReference>
<sequence length="558" mass="62116">MDSSKNFVNYAPDGSGGSLSFAPRDTEPFGSYRQQLEQLGHLIEARGNWHGIGAESVLRMRLQNRFQTGLDIARHTAAIMRRDMASYDADPSLYTQSLGCWHGFIAQQKMISIKKHFDVTDRRYLYLSGWMVAAMRSGFGPLPDQSMHEKTSVPALIEELYTFLRQADARELGGLFRELDRARGAGRVAEASALLERIEGYQTHIVPIIADIDAGFGNAEATYLLARKMIEAGACALQIENQVSDEKQCGHQDGKVTVPHEDFLAKVRACRYAFLELGVEDGIIVTRTDSLGAGLTRQIAVSKEPGDLGDQYNSFLDCEEVGLDSLGNGEVLISRDGKLLRPRRLPSNLYQFRAGTGEDRCVLDSITSLQNGADLIWIETERPHVEQIAGMMDRIRDVVPNAKLVYNNSPSFNWTLNFRQQVFDAMQGGGRDVSGYDRARLMSAEYDQTPLAAEADERIRTFQKEASRRAGIFHHLITLPTYHTAALSTDNLAREYFGDQGMLGYVLNVQRQELRQGIACVRHQNMSGSDIGDDHKEYFAGEAALKAGGAHNTMNQFT</sequence>
<dbReference type="GO" id="GO:0046872">
    <property type="term" value="F:metal ion binding"/>
    <property type="evidence" value="ECO:0007669"/>
    <property type="project" value="UniProtKB-KW"/>
</dbReference>
<gene>
    <name evidence="9" type="ORF">FE263_17205</name>
</gene>
<dbReference type="OrthoDB" id="8629576at2"/>
<proteinExistence type="predicted"/>
<keyword evidence="8" id="KW-0460">Magnesium</keyword>
<dbReference type="GO" id="GO:0019752">
    <property type="term" value="P:carboxylic acid metabolic process"/>
    <property type="evidence" value="ECO:0007669"/>
    <property type="project" value="InterPro"/>
</dbReference>
<dbReference type="InterPro" id="IPR006254">
    <property type="entry name" value="Isocitrate_lyase"/>
</dbReference>
<keyword evidence="2 9" id="KW-0456">Lyase</keyword>
<dbReference type="InterPro" id="IPR015813">
    <property type="entry name" value="Pyrv/PenolPyrv_kinase-like_dom"/>
</dbReference>
<comment type="caution">
    <text evidence="9">The sequence shown here is derived from an EMBL/GenBank/DDBJ whole genome shotgun (WGS) entry which is preliminary data.</text>
</comment>